<protein>
    <submittedName>
        <fullName evidence="2">Uncharacterized protein</fullName>
    </submittedName>
</protein>
<evidence type="ECO:0000256" key="1">
    <source>
        <dbReference type="SAM" id="MobiDB-lite"/>
    </source>
</evidence>
<evidence type="ECO:0000313" key="3">
    <source>
        <dbReference type="Proteomes" id="UP000281406"/>
    </source>
</evidence>
<evidence type="ECO:0000313" key="2">
    <source>
        <dbReference type="EMBL" id="ROJ29256.1"/>
    </source>
</evidence>
<proteinExistence type="predicted"/>
<organism evidence="2 3">
    <name type="scientific">Anabarilius grahami</name>
    <name type="common">Kanglang fish</name>
    <name type="synonym">Barilius grahami</name>
    <dbReference type="NCBI Taxonomy" id="495550"/>
    <lineage>
        <taxon>Eukaryota</taxon>
        <taxon>Metazoa</taxon>
        <taxon>Chordata</taxon>
        <taxon>Craniata</taxon>
        <taxon>Vertebrata</taxon>
        <taxon>Euteleostomi</taxon>
        <taxon>Actinopterygii</taxon>
        <taxon>Neopterygii</taxon>
        <taxon>Teleostei</taxon>
        <taxon>Ostariophysi</taxon>
        <taxon>Cypriniformes</taxon>
        <taxon>Xenocyprididae</taxon>
        <taxon>Xenocypridinae</taxon>
        <taxon>Xenocypridinae incertae sedis</taxon>
        <taxon>Anabarilius</taxon>
    </lineage>
</organism>
<dbReference type="EMBL" id="RJVU01062584">
    <property type="protein sequence ID" value="ROJ29256.1"/>
    <property type="molecule type" value="Genomic_DNA"/>
</dbReference>
<keyword evidence="3" id="KW-1185">Reference proteome</keyword>
<name>A0A3N0XRS0_ANAGA</name>
<feature type="region of interest" description="Disordered" evidence="1">
    <location>
        <begin position="161"/>
        <end position="181"/>
    </location>
</feature>
<sequence>MECLQSDGRHDNARALLQAFFPEEYGKSRPFSPSSGRASLAHPSVKICARTDCKRVQVVLTEERERGRKKRGWGRIKLRTAAGERKKGRYASLDIIGKKGRKWMLIFDSFFFGHVQMVPLSSHSRLCALLMCIDWAKIILQIGVRYHAGLECSHSTELDKNAIRHSDPKSSPYEKEKTERGVDATLSPRLVRIECAVHCLRTVIQRSSS</sequence>
<dbReference type="AlphaFoldDB" id="A0A3N0XRS0"/>
<comment type="caution">
    <text evidence="2">The sequence shown here is derived from an EMBL/GenBank/DDBJ whole genome shotgun (WGS) entry which is preliminary data.</text>
</comment>
<dbReference type="Proteomes" id="UP000281406">
    <property type="component" value="Unassembled WGS sequence"/>
</dbReference>
<accession>A0A3N0XRS0</accession>
<gene>
    <name evidence="2" type="ORF">DPX16_13700</name>
</gene>
<reference evidence="2 3" key="1">
    <citation type="submission" date="2018-10" db="EMBL/GenBank/DDBJ databases">
        <title>Genome assembly for a Yunnan-Guizhou Plateau 3E fish, Anabarilius grahami (Regan), and its evolutionary and genetic applications.</title>
        <authorList>
            <person name="Jiang W."/>
        </authorList>
    </citation>
    <scope>NUCLEOTIDE SEQUENCE [LARGE SCALE GENOMIC DNA]</scope>
    <source>
        <strain evidence="2">AG-KIZ</strain>
        <tissue evidence="2">Muscle</tissue>
    </source>
</reference>